<sequence>MMLQEKGLIKKFLDQIEKPSRAMCVHTDDFGKHCSGAGFSANTRMAKASAQRQIEKSVWGGECEERRRRIDFGELQDL</sequence>
<evidence type="ECO:0000313" key="2">
    <source>
        <dbReference type="Proteomes" id="UP001179501"/>
    </source>
</evidence>
<proteinExistence type="predicted"/>
<protein>
    <submittedName>
        <fullName evidence="1">Uncharacterized protein</fullName>
    </submittedName>
</protein>
<organism evidence="1 2">
    <name type="scientific">Porphyromonas gingivalis</name>
    <name type="common">Bacteroides gingivalis</name>
    <dbReference type="NCBI Taxonomy" id="837"/>
    <lineage>
        <taxon>Bacteria</taxon>
        <taxon>Pseudomonadati</taxon>
        <taxon>Bacteroidota</taxon>
        <taxon>Bacteroidia</taxon>
        <taxon>Bacteroidales</taxon>
        <taxon>Porphyromonadaceae</taxon>
        <taxon>Porphyromonas</taxon>
    </lineage>
</organism>
<name>A0AAF0BFV5_PORGN</name>
<dbReference type="Proteomes" id="UP001179501">
    <property type="component" value="Chromosome"/>
</dbReference>
<accession>A0AAF0BFV5</accession>
<evidence type="ECO:0000313" key="1">
    <source>
        <dbReference type="EMBL" id="WCG03728.1"/>
    </source>
</evidence>
<dbReference type="RefSeq" id="WP_179098970.1">
    <property type="nucleotide sequence ID" value="NZ_CP116614.1"/>
</dbReference>
<reference evidence="1" key="1">
    <citation type="submission" date="2023-01" db="EMBL/GenBank/DDBJ databases">
        <title>Phages are important unrecognized players in the ecology of the oral pathogen Porphyromonas gingivalis.</title>
        <authorList>
            <person name="Matrishin C.B."/>
            <person name="Kauffman K.M."/>
        </authorList>
    </citation>
    <scope>NUCLEOTIDE SEQUENCE</scope>
    <source>
        <strain evidence="1">ATCC 49417</strain>
    </source>
</reference>
<gene>
    <name evidence="1" type="ORF">NY151_03035</name>
</gene>
<dbReference type="AlphaFoldDB" id="A0AAF0BFV5"/>
<dbReference type="EMBL" id="CP116614">
    <property type="protein sequence ID" value="WCG03728.1"/>
    <property type="molecule type" value="Genomic_DNA"/>
</dbReference>